<evidence type="ECO:0000256" key="3">
    <source>
        <dbReference type="SAM" id="Coils"/>
    </source>
</evidence>
<feature type="compositionally biased region" description="Basic and acidic residues" evidence="4">
    <location>
        <begin position="831"/>
        <end position="844"/>
    </location>
</feature>
<dbReference type="EMBL" id="JBAMMX010000014">
    <property type="protein sequence ID" value="KAK6928307.1"/>
    <property type="molecule type" value="Genomic_DNA"/>
</dbReference>
<evidence type="ECO:0000259" key="5">
    <source>
        <dbReference type="SMART" id="SM00484"/>
    </source>
</evidence>
<feature type="compositionally biased region" description="Polar residues" evidence="4">
    <location>
        <begin position="347"/>
        <end position="373"/>
    </location>
</feature>
<dbReference type="PROSITE" id="PS00842">
    <property type="entry name" value="XPG_2"/>
    <property type="match status" value="1"/>
</dbReference>
<feature type="region of interest" description="Disordered" evidence="4">
    <location>
        <begin position="1"/>
        <end position="54"/>
    </location>
</feature>
<feature type="compositionally biased region" description="Basic residues" evidence="4">
    <location>
        <begin position="848"/>
        <end position="868"/>
    </location>
</feature>
<feature type="region of interest" description="Disordered" evidence="4">
    <location>
        <begin position="780"/>
        <end position="917"/>
    </location>
</feature>
<feature type="coiled-coil region" evidence="3">
    <location>
        <begin position="427"/>
        <end position="461"/>
    </location>
</feature>
<sequence length="1230" mass="135978">MMKEAEQETTNAHKTRVSEDVVNKKVSGVPRSLVNENQNSEASENTNSGNVNINDRNKEHNFENGGSFVVSFEVDGENKNFDGDDDLFAHLVAEDPEMISSGNNTPLRKHSIDSASDCDWEEGVIEESGHKFTGEAKDGSKLDTAEGSIFYESEVEWEEGTGDAAGDFVPRPDQSDRAVSKGSIEEEADLQEAIRRSLEDLRGDKIIDPLSVDGNRKNFQERTHEKNMVEVSRQEDEGLRLNFPVEDAVRQKASSLDIVDGVEMLRNVGGTESLGESLSFHGQLAESIAKDPDMKEVETNEPCNASPVSCAQLSNQSAMESIGIQQEEIPSVESVKSFAKPDGQFIENQLSDTNNGSSEAVPSGHYNKTTNFPVSHEGASVRETKTDGHVDFKIAKGTVSDVVSEDGENLDVAAVTEKEEIQDEAFKLNLEEEMRILDDECMNLGEEQRKLERNADSVNSEMFAECQELLQMFGLPYIIAPMEAEAQCAYMELANLVDGVVTDDSDVFLFGARSVYKNLFDDRKYVETYLMKDIESELGLPREKLIRMALLLGSDYTEGVRYMYCVSSVVVVNAFPDEDGLHKFREWVESPDPAILGKLDTRNGSSSRKRASKTADGDVNNSNDKVEKVFASDSDASQVNELNDSTDPIQSTKQIYMETHRNVSKNWHIPPSFPSEAVLSAYFSPQVDSSAEPFSWGKPDLFVLRRLCWEKFGWASQKADELLLPVLKEYDKHQTQLRLEAFYTFNERFAKIRSKRIKKAVKGITGSPSLKLMDDHVEEACKGRKKRGPNHSSEKDNETDELSGGNDMTSRGESNCPERTPKQSRKRKNHREPANTEAAEHDQTSNKLSRRSRNSGKGRGRGRGRGWKGGKGGRGDSPVFAEASSNRGGDSSNEQDMHLENSEAQHEVRRSTRLRKPVSYIVGDSGYVSESSDQNDEKESSLDEDLVQYAAGPSQLKNQSRYGDSLLFEGKESFDLGGGFCTSELEPESMVDRPDSNEHANPAFEDEISKEYLKMGGGFCLDEDETGKAQEDYGSVQASATILDHADFAHSSDENHAGNYAVQSGFSSKGTSDRLLDGGAHVTDIDQDENCSNVASKICHSADGMHLQNSIGHDSGTATEYTADNQTSGVRFSSSTLSFVFRIKTLYWAFLLWIIRSVPILDGAAGLASGKNFELDLRNSVVRPNPSAVSITELSELPQGTVSETSTRQRLHMCHTRGLMADDQANAISR</sequence>
<comment type="subcellular location">
    <subcellularLocation>
        <location evidence="1">Nucleus</location>
    </subcellularLocation>
</comment>
<comment type="caution">
    <text evidence="6">The sequence shown here is derived from an EMBL/GenBank/DDBJ whole genome shotgun (WGS) entry which is preliminary data.</text>
</comment>
<dbReference type="InterPro" id="IPR006084">
    <property type="entry name" value="XPG/Rad2"/>
</dbReference>
<accession>A0AAN8Z846</accession>
<dbReference type="CDD" id="cd09868">
    <property type="entry name" value="PIN_XPG_RAD2"/>
    <property type="match status" value="1"/>
</dbReference>
<dbReference type="InterPro" id="IPR019974">
    <property type="entry name" value="XPG_CS"/>
</dbReference>
<reference evidence="6 7" key="1">
    <citation type="submission" date="2023-12" db="EMBL/GenBank/DDBJ databases">
        <title>A high-quality genome assembly for Dillenia turbinata (Dilleniales).</title>
        <authorList>
            <person name="Chanderbali A."/>
        </authorList>
    </citation>
    <scope>NUCLEOTIDE SEQUENCE [LARGE SCALE GENOMIC DNA]</scope>
    <source>
        <strain evidence="6">LSX21</strain>
        <tissue evidence="6">Leaf</tissue>
    </source>
</reference>
<dbReference type="AlphaFoldDB" id="A0AAN8Z846"/>
<keyword evidence="2" id="KW-0539">Nucleus</keyword>
<dbReference type="Pfam" id="PF00867">
    <property type="entry name" value="XPG_I"/>
    <property type="match status" value="1"/>
</dbReference>
<feature type="domain" description="XPG-I" evidence="5">
    <location>
        <begin position="471"/>
        <end position="540"/>
    </location>
</feature>
<dbReference type="SUPFAM" id="SSF47807">
    <property type="entry name" value="5' to 3' exonuclease, C-terminal subdomain"/>
    <property type="match status" value="1"/>
</dbReference>
<dbReference type="SMART" id="SM00484">
    <property type="entry name" value="XPGI"/>
    <property type="match status" value="1"/>
</dbReference>
<evidence type="ECO:0000313" key="7">
    <source>
        <dbReference type="Proteomes" id="UP001370490"/>
    </source>
</evidence>
<dbReference type="Proteomes" id="UP001370490">
    <property type="component" value="Unassembled WGS sequence"/>
</dbReference>
<keyword evidence="3" id="KW-0175">Coiled coil</keyword>
<keyword evidence="7" id="KW-1185">Reference proteome</keyword>
<name>A0AAN8Z846_9MAGN</name>
<feature type="region of interest" description="Disordered" evidence="4">
    <location>
        <begin position="347"/>
        <end position="381"/>
    </location>
</feature>
<feature type="region of interest" description="Disordered" evidence="4">
    <location>
        <begin position="598"/>
        <end position="624"/>
    </location>
</feature>
<feature type="compositionally biased region" description="Polar residues" evidence="4">
    <location>
        <begin position="883"/>
        <end position="894"/>
    </location>
</feature>
<dbReference type="CDD" id="cd09904">
    <property type="entry name" value="H3TH_XPG"/>
    <property type="match status" value="1"/>
</dbReference>
<dbReference type="GO" id="GO:0004520">
    <property type="term" value="F:DNA endonuclease activity"/>
    <property type="evidence" value="ECO:0007669"/>
    <property type="project" value="TreeGrafter"/>
</dbReference>
<evidence type="ECO:0000256" key="1">
    <source>
        <dbReference type="ARBA" id="ARBA00004123"/>
    </source>
</evidence>
<proteinExistence type="predicted"/>
<organism evidence="6 7">
    <name type="scientific">Dillenia turbinata</name>
    <dbReference type="NCBI Taxonomy" id="194707"/>
    <lineage>
        <taxon>Eukaryota</taxon>
        <taxon>Viridiplantae</taxon>
        <taxon>Streptophyta</taxon>
        <taxon>Embryophyta</taxon>
        <taxon>Tracheophyta</taxon>
        <taxon>Spermatophyta</taxon>
        <taxon>Magnoliopsida</taxon>
        <taxon>eudicotyledons</taxon>
        <taxon>Gunneridae</taxon>
        <taxon>Pentapetalae</taxon>
        <taxon>Dilleniales</taxon>
        <taxon>Dilleniaceae</taxon>
        <taxon>Dillenia</taxon>
    </lineage>
</organism>
<dbReference type="PANTHER" id="PTHR16171">
    <property type="entry name" value="DNA REPAIR PROTEIN COMPLEMENTING XP-G CELLS-RELATED"/>
    <property type="match status" value="1"/>
</dbReference>
<evidence type="ECO:0000256" key="4">
    <source>
        <dbReference type="SAM" id="MobiDB-lite"/>
    </source>
</evidence>
<dbReference type="PRINTS" id="PR00853">
    <property type="entry name" value="XPGRADSUPER"/>
</dbReference>
<dbReference type="PANTHER" id="PTHR16171:SF7">
    <property type="entry name" value="DNA REPAIR PROTEIN RAD2"/>
    <property type="match status" value="1"/>
</dbReference>
<dbReference type="GO" id="GO:0005634">
    <property type="term" value="C:nucleus"/>
    <property type="evidence" value="ECO:0007669"/>
    <property type="project" value="UniProtKB-SubCell"/>
</dbReference>
<feature type="compositionally biased region" description="Basic and acidic residues" evidence="4">
    <location>
        <begin position="895"/>
        <end position="910"/>
    </location>
</feature>
<dbReference type="SUPFAM" id="SSF88723">
    <property type="entry name" value="PIN domain-like"/>
    <property type="match status" value="1"/>
</dbReference>
<feature type="region of interest" description="Disordered" evidence="4">
    <location>
        <begin position="162"/>
        <end position="184"/>
    </location>
</feature>
<evidence type="ECO:0000256" key="2">
    <source>
        <dbReference type="ARBA" id="ARBA00023242"/>
    </source>
</evidence>
<evidence type="ECO:0000313" key="6">
    <source>
        <dbReference type="EMBL" id="KAK6928307.1"/>
    </source>
</evidence>
<dbReference type="InterPro" id="IPR006086">
    <property type="entry name" value="XPG-I_dom"/>
</dbReference>
<dbReference type="InterPro" id="IPR036279">
    <property type="entry name" value="5-3_exonuclease_C_sf"/>
</dbReference>
<protein>
    <submittedName>
        <fullName evidence="6">XPG-I domain</fullName>
    </submittedName>
</protein>
<dbReference type="InterPro" id="IPR029060">
    <property type="entry name" value="PIN-like_dom_sf"/>
</dbReference>
<dbReference type="GO" id="GO:0003697">
    <property type="term" value="F:single-stranded DNA binding"/>
    <property type="evidence" value="ECO:0007669"/>
    <property type="project" value="TreeGrafter"/>
</dbReference>
<dbReference type="GO" id="GO:0016788">
    <property type="term" value="F:hydrolase activity, acting on ester bonds"/>
    <property type="evidence" value="ECO:0007669"/>
    <property type="project" value="InterPro"/>
</dbReference>
<dbReference type="Gene3D" id="3.40.50.1010">
    <property type="entry name" value="5'-nuclease"/>
    <property type="match status" value="1"/>
</dbReference>
<dbReference type="FunFam" id="3.40.50.1010:FF:000029">
    <property type="entry name" value="DNA repair protein UVH3"/>
    <property type="match status" value="1"/>
</dbReference>
<gene>
    <name evidence="6" type="ORF">RJ641_006898</name>
</gene>
<feature type="compositionally biased region" description="Polar residues" evidence="4">
    <location>
        <begin position="34"/>
        <end position="54"/>
    </location>
</feature>